<dbReference type="Proteomes" id="UP001336250">
    <property type="component" value="Unassembled WGS sequence"/>
</dbReference>
<evidence type="ECO:0000313" key="1">
    <source>
        <dbReference type="EMBL" id="MEF7613136.1"/>
    </source>
</evidence>
<comment type="caution">
    <text evidence="1">The sequence shown here is derived from an EMBL/GenBank/DDBJ whole genome shotgun (WGS) entry which is preliminary data.</text>
</comment>
<name>A0AAW9PZZ8_9BURK</name>
<dbReference type="RefSeq" id="WP_332288080.1">
    <property type="nucleotide sequence ID" value="NZ_JAZIBG010000014.1"/>
</dbReference>
<accession>A0AAW9PZZ8</accession>
<protein>
    <submittedName>
        <fullName evidence="1">Uncharacterized protein</fullName>
    </submittedName>
</protein>
<reference evidence="1 2" key="1">
    <citation type="submission" date="2024-02" db="EMBL/GenBank/DDBJ databases">
        <title>Genome sequence of Aquincola sp. MAHUQ-54.</title>
        <authorList>
            <person name="Huq M.A."/>
        </authorList>
    </citation>
    <scope>NUCLEOTIDE SEQUENCE [LARGE SCALE GENOMIC DNA]</scope>
    <source>
        <strain evidence="1 2">MAHUQ-54</strain>
    </source>
</reference>
<gene>
    <name evidence="1" type="ORF">V4F39_04370</name>
</gene>
<dbReference type="EMBL" id="JAZIBG010000014">
    <property type="protein sequence ID" value="MEF7613136.1"/>
    <property type="molecule type" value="Genomic_DNA"/>
</dbReference>
<sequence length="358" mass="38155">MTLPLPDDTPAPSALLALPSPWALAACVPLPEGATVPARQLISALAAVRCALGGHAPSAAARLAQAIVALPPAGPLAHVPEDTGTPLSRDEVIDYDRRFAVARHEGASAALLARSMVETVQRFMVLCTIAPSLDAPAVAQQREGFACHLGLLLRCFGLPPELPAPIDGPPLDLLPEEPSPTAWTLWQGFHWTFFLDVQGLVLSLLRFEAALSDASGPRLEEAELELDTASTLLAASGAAMVLASDFNPRLYEDEVRPAMMPPHVDSDRFSGLMAWDHARLVRQWQQLRPCFAALPGALQPAHERFVQAYGGMMAAHKGVCARFAGDGSSLRSRTDSAAVQTLDRMGQLRRQLIVGGGL</sequence>
<evidence type="ECO:0000313" key="2">
    <source>
        <dbReference type="Proteomes" id="UP001336250"/>
    </source>
</evidence>
<dbReference type="AlphaFoldDB" id="A0AAW9PZZ8"/>
<organism evidence="1 2">
    <name type="scientific">Aquincola agrisoli</name>
    <dbReference type="NCBI Taxonomy" id="3119538"/>
    <lineage>
        <taxon>Bacteria</taxon>
        <taxon>Pseudomonadati</taxon>
        <taxon>Pseudomonadota</taxon>
        <taxon>Betaproteobacteria</taxon>
        <taxon>Burkholderiales</taxon>
        <taxon>Sphaerotilaceae</taxon>
        <taxon>Aquincola</taxon>
    </lineage>
</organism>
<proteinExistence type="predicted"/>
<keyword evidence="2" id="KW-1185">Reference proteome</keyword>